<reference evidence="4 5" key="1">
    <citation type="submission" date="2019-07" db="EMBL/GenBank/DDBJ databases">
        <title>Finished genome of Venturia effusa.</title>
        <authorList>
            <person name="Young C.A."/>
            <person name="Cox M.P."/>
            <person name="Ganley A.R.D."/>
            <person name="David W.J."/>
        </authorList>
    </citation>
    <scope>NUCLEOTIDE SEQUENCE [LARGE SCALE GENOMIC DNA]</scope>
    <source>
        <strain evidence="5">albino</strain>
    </source>
</reference>
<protein>
    <submittedName>
        <fullName evidence="4">Uncharacterized protein</fullName>
    </submittedName>
</protein>
<evidence type="ECO:0000256" key="3">
    <source>
        <dbReference type="SAM" id="MobiDB-lite"/>
    </source>
</evidence>
<feature type="region of interest" description="Disordered" evidence="3">
    <location>
        <begin position="438"/>
        <end position="471"/>
    </location>
</feature>
<dbReference type="OrthoDB" id="2963168at2759"/>
<evidence type="ECO:0000313" key="4">
    <source>
        <dbReference type="EMBL" id="QDS74479.1"/>
    </source>
</evidence>
<dbReference type="AlphaFoldDB" id="A0A517LFR2"/>
<gene>
    <name evidence="4" type="ORF">FKW77_006828</name>
</gene>
<organism evidence="4 5">
    <name type="scientific">Venturia effusa</name>
    <dbReference type="NCBI Taxonomy" id="50376"/>
    <lineage>
        <taxon>Eukaryota</taxon>
        <taxon>Fungi</taxon>
        <taxon>Dikarya</taxon>
        <taxon>Ascomycota</taxon>
        <taxon>Pezizomycotina</taxon>
        <taxon>Dothideomycetes</taxon>
        <taxon>Pleosporomycetidae</taxon>
        <taxon>Venturiales</taxon>
        <taxon>Venturiaceae</taxon>
        <taxon>Venturia</taxon>
    </lineage>
</organism>
<accession>A0A517LFR2</accession>
<dbReference type="Pfam" id="PF00012">
    <property type="entry name" value="HSP70"/>
    <property type="match status" value="1"/>
</dbReference>
<name>A0A517LFR2_9PEZI</name>
<dbReference type="PANTHER" id="PTHR14187:SF5">
    <property type="entry name" value="HEAT SHOCK 70 KDA PROTEIN 12A"/>
    <property type="match status" value="1"/>
</dbReference>
<dbReference type="InterPro" id="IPR043129">
    <property type="entry name" value="ATPase_NBD"/>
</dbReference>
<dbReference type="Proteomes" id="UP000316270">
    <property type="component" value="Chromosome 11"/>
</dbReference>
<dbReference type="GO" id="GO:0005524">
    <property type="term" value="F:ATP binding"/>
    <property type="evidence" value="ECO:0007669"/>
    <property type="project" value="UniProtKB-KW"/>
</dbReference>
<evidence type="ECO:0000313" key="5">
    <source>
        <dbReference type="Proteomes" id="UP000316270"/>
    </source>
</evidence>
<evidence type="ECO:0000256" key="1">
    <source>
        <dbReference type="ARBA" id="ARBA00022741"/>
    </source>
</evidence>
<feature type="compositionally biased region" description="Basic and acidic residues" evidence="3">
    <location>
        <begin position="446"/>
        <end position="456"/>
    </location>
</feature>
<dbReference type="CDD" id="cd10170">
    <property type="entry name" value="ASKHA_NBD_HSP70"/>
    <property type="match status" value="1"/>
</dbReference>
<proteinExistence type="predicted"/>
<keyword evidence="5" id="KW-1185">Reference proteome</keyword>
<dbReference type="PANTHER" id="PTHR14187">
    <property type="entry name" value="ALPHA KINASE/ELONGATION FACTOR 2 KINASE"/>
    <property type="match status" value="1"/>
</dbReference>
<dbReference type="SUPFAM" id="SSF53067">
    <property type="entry name" value="Actin-like ATPase domain"/>
    <property type="match status" value="2"/>
</dbReference>
<dbReference type="STRING" id="50376.A0A517LFR2"/>
<dbReference type="PRINTS" id="PR00301">
    <property type="entry name" value="HEATSHOCK70"/>
</dbReference>
<sequence length="579" mass="64475">MEDHLMDDVDRLHVGIDFGTTFTGIAFVEAALVKDPTQATLRHITTITEWAGSPYAISKVPSVIAYDPEDPDSVHAWGSGVSAGMEEAYSWLKMHLNDDVASTKYDIVMDTGAAKSIRVGTNELPEGKSAVDVIADFLKKVHEHLLSELARLLTQAYLDGTPITFVLTVPATFSDKAKNDIIAAMKMAGFNNRASDLLRLVTEPEAAMIATLVHFSKGRVKKSIPRNSAVILGDLGGGTIDFVTYYIADNTTNTELRELVPGQGAKSGSIFVNQAFYEWACNKFDFETAKMLFGSTMRLDKGQSAIPFDVRFAGPPEYDRKTRSMMITDETMKSFFQKPVENILGLLQDQLDAAGQAISEREWEVVPKVETVVLAGGFGTSPYVRQCVQDWCDSNDLQMLHTDEPRSATLQGAVLWSLDPFKVTSRKARRHYGFSRDEPFDENFDDPERKIEKGQEVPEDEPITRDSSMTGWASAPDTFQDRIELYCSDADIAPRYKQEANFVGYMEVDFSRIPRKDLDKKQVKMTRGRKIKSTTNYLVEYKIELVMDSKAGVLKYKVIAGGKGEPKTVATKDINYSLS</sequence>
<keyword evidence="1" id="KW-0547">Nucleotide-binding</keyword>
<evidence type="ECO:0000256" key="2">
    <source>
        <dbReference type="ARBA" id="ARBA00022840"/>
    </source>
</evidence>
<dbReference type="InterPro" id="IPR013126">
    <property type="entry name" value="Hsp_70_fam"/>
</dbReference>
<dbReference type="Gene3D" id="3.30.420.40">
    <property type="match status" value="1"/>
</dbReference>
<dbReference type="EMBL" id="CP042195">
    <property type="protein sequence ID" value="QDS74479.1"/>
    <property type="molecule type" value="Genomic_DNA"/>
</dbReference>
<keyword evidence="2" id="KW-0067">ATP-binding</keyword>
<dbReference type="GO" id="GO:0140662">
    <property type="term" value="F:ATP-dependent protein folding chaperone"/>
    <property type="evidence" value="ECO:0007669"/>
    <property type="project" value="InterPro"/>
</dbReference>